<dbReference type="SUPFAM" id="SSF103473">
    <property type="entry name" value="MFS general substrate transporter"/>
    <property type="match status" value="1"/>
</dbReference>
<dbReference type="InterPro" id="IPR051788">
    <property type="entry name" value="MFS_Transporter"/>
</dbReference>
<dbReference type="Gene3D" id="1.20.1250.20">
    <property type="entry name" value="MFS general substrate transporter like domains"/>
    <property type="match status" value="2"/>
</dbReference>
<organism evidence="9 11">
    <name type="scientific">Francisella adeliensis</name>
    <dbReference type="NCBI Taxonomy" id="2007306"/>
    <lineage>
        <taxon>Bacteria</taxon>
        <taxon>Pseudomonadati</taxon>
        <taxon>Pseudomonadota</taxon>
        <taxon>Gammaproteobacteria</taxon>
        <taxon>Thiotrichales</taxon>
        <taxon>Francisellaceae</taxon>
        <taxon>Francisella</taxon>
    </lineage>
</organism>
<dbReference type="GO" id="GO:0012505">
    <property type="term" value="C:endomembrane system"/>
    <property type="evidence" value="ECO:0007669"/>
    <property type="project" value="UniProtKB-SubCell"/>
</dbReference>
<feature type="transmembrane region" description="Helical" evidence="7">
    <location>
        <begin position="79"/>
        <end position="97"/>
    </location>
</feature>
<dbReference type="GO" id="GO:0016020">
    <property type="term" value="C:membrane"/>
    <property type="evidence" value="ECO:0007669"/>
    <property type="project" value="TreeGrafter"/>
</dbReference>
<dbReference type="EMBL" id="CP021781">
    <property type="protein sequence ID" value="AXA34295.1"/>
    <property type="molecule type" value="Genomic_DNA"/>
</dbReference>
<dbReference type="AlphaFoldDB" id="A0A2Z4Y1D0"/>
<keyword evidence="5 7" id="KW-1133">Transmembrane helix</keyword>
<dbReference type="NCBIfam" id="NF002982">
    <property type="entry name" value="PRK03699.1"/>
    <property type="match status" value="1"/>
</dbReference>
<dbReference type="GO" id="GO:0022857">
    <property type="term" value="F:transmembrane transporter activity"/>
    <property type="evidence" value="ECO:0007669"/>
    <property type="project" value="InterPro"/>
</dbReference>
<comment type="similarity">
    <text evidence="2">Belongs to the major facilitator superfamily.</text>
</comment>
<feature type="transmembrane region" description="Helical" evidence="7">
    <location>
        <begin position="167"/>
        <end position="193"/>
    </location>
</feature>
<evidence type="ECO:0000313" key="11">
    <source>
        <dbReference type="Proteomes" id="UP000251120"/>
    </source>
</evidence>
<evidence type="ECO:0000256" key="3">
    <source>
        <dbReference type="ARBA" id="ARBA00022448"/>
    </source>
</evidence>
<evidence type="ECO:0000259" key="8">
    <source>
        <dbReference type="PROSITE" id="PS50850"/>
    </source>
</evidence>
<comment type="subcellular location">
    <subcellularLocation>
        <location evidence="1">Endomembrane system</location>
        <topology evidence="1">Multi-pass membrane protein</topology>
    </subcellularLocation>
</comment>
<dbReference type="PANTHER" id="PTHR23514">
    <property type="entry name" value="BYPASS OF STOP CODON PROTEIN 6"/>
    <property type="match status" value="1"/>
</dbReference>
<protein>
    <submittedName>
        <fullName evidence="9">MFS transporter TsgA</fullName>
    </submittedName>
</protein>
<dbReference type="InterPro" id="IPR036259">
    <property type="entry name" value="MFS_trans_sf"/>
</dbReference>
<sequence>MNNLINLKNKTLITLTCYLCYFFTATVVIVTGTVMLPISKYFNIPIDAVGFAFTYVNVSMWLAILVTGYLMTKFSIKKILLIASALGVLASIYTNIFPSLSTLKLMLVFAGISGGFFMAVGSYMIVHMYNDHKVRAKNILFTDFFFSFGGVLTPIIASWLITKNLEWYQIYLTLQITAIAIFVLVIISDYSIFDKNKTLKSESSLSLKSWNKSLYFIGIAAFLFLLGQLIYVGYGPAYYEKILGWSAVDSSRPLAYFWAAQCVGLFISPIIAKKIPLKTILPIFMAISTVLLYFMIFASSINISLGAAAIFGLFNCYVYAGLLAYGTFQMKTPPPTLITTILLFGTTGTALSTTLGAFILRKSGSLVAVMNSVVLFYFICLVFIILAVIFSKESENKESSH</sequence>
<dbReference type="Proteomes" id="UP000681131">
    <property type="component" value="Chromosome"/>
</dbReference>
<evidence type="ECO:0000256" key="4">
    <source>
        <dbReference type="ARBA" id="ARBA00022692"/>
    </source>
</evidence>
<feature type="transmembrane region" description="Helical" evidence="7">
    <location>
        <begin position="303"/>
        <end position="325"/>
    </location>
</feature>
<dbReference type="PROSITE" id="PS50850">
    <property type="entry name" value="MFS"/>
    <property type="match status" value="1"/>
</dbReference>
<dbReference type="EMBL" id="CP043424">
    <property type="protein sequence ID" value="QIW12541.1"/>
    <property type="molecule type" value="Genomic_DNA"/>
</dbReference>
<name>A0A2Z4Y1D0_9GAMM</name>
<feature type="domain" description="Major facilitator superfamily (MFS) profile" evidence="8">
    <location>
        <begin position="13"/>
        <end position="395"/>
    </location>
</feature>
<evidence type="ECO:0000256" key="7">
    <source>
        <dbReference type="SAM" id="Phobius"/>
    </source>
</evidence>
<evidence type="ECO:0000256" key="6">
    <source>
        <dbReference type="ARBA" id="ARBA00023136"/>
    </source>
</evidence>
<feature type="transmembrane region" description="Helical" evidence="7">
    <location>
        <begin position="138"/>
        <end position="161"/>
    </location>
</feature>
<proteinExistence type="inferred from homology"/>
<reference evidence="10 12" key="2">
    <citation type="submission" date="2019-08" db="EMBL/GenBank/DDBJ databases">
        <title>Complete genome sequences of Francisella adeliensis (FSC1325 and FSC1326).</title>
        <authorList>
            <person name="Ohrman C."/>
            <person name="Uneklint I."/>
            <person name="Vallesi A."/>
            <person name="Karlsson L."/>
            <person name="Sjodin A."/>
        </authorList>
    </citation>
    <scope>NUCLEOTIDE SEQUENCE [LARGE SCALE GENOMIC DNA]</scope>
    <source>
        <strain evidence="10 12">FSC1325</strain>
    </source>
</reference>
<feature type="transmembrane region" description="Helical" evidence="7">
    <location>
        <begin position="337"/>
        <end position="360"/>
    </location>
</feature>
<dbReference type="PANTHER" id="PTHR23514:SF3">
    <property type="entry name" value="BYPASS OF STOP CODON PROTEIN 6"/>
    <property type="match status" value="1"/>
</dbReference>
<evidence type="ECO:0000313" key="9">
    <source>
        <dbReference type="EMBL" id="AXA34295.1"/>
    </source>
</evidence>
<dbReference type="Proteomes" id="UP000251120">
    <property type="component" value="Chromosome"/>
</dbReference>
<gene>
    <name evidence="10" type="primary">tsgA</name>
    <name evidence="9" type="ORF">CDH04_07705</name>
    <name evidence="10" type="ORF">FZC43_07710</name>
</gene>
<dbReference type="OrthoDB" id="8577032at2"/>
<keyword evidence="3" id="KW-0813">Transport</keyword>
<feature type="transmembrane region" description="Helical" evidence="7">
    <location>
        <begin position="279"/>
        <end position="297"/>
    </location>
</feature>
<dbReference type="Pfam" id="PF07690">
    <property type="entry name" value="MFS_1"/>
    <property type="match status" value="1"/>
</dbReference>
<dbReference type="InterPro" id="IPR011701">
    <property type="entry name" value="MFS"/>
</dbReference>
<feature type="transmembrane region" description="Helical" evidence="7">
    <location>
        <begin position="103"/>
        <end position="126"/>
    </location>
</feature>
<keyword evidence="4 7" id="KW-0812">Transmembrane</keyword>
<evidence type="ECO:0000256" key="1">
    <source>
        <dbReference type="ARBA" id="ARBA00004127"/>
    </source>
</evidence>
<dbReference type="KEGG" id="fad:CDH04_07705"/>
<dbReference type="InterPro" id="IPR020846">
    <property type="entry name" value="MFS_dom"/>
</dbReference>
<feature type="transmembrane region" description="Helical" evidence="7">
    <location>
        <begin position="366"/>
        <end position="390"/>
    </location>
</feature>
<evidence type="ECO:0000256" key="5">
    <source>
        <dbReference type="ARBA" id="ARBA00022989"/>
    </source>
</evidence>
<evidence type="ECO:0000313" key="10">
    <source>
        <dbReference type="EMBL" id="QIW12541.1"/>
    </source>
</evidence>
<evidence type="ECO:0000313" key="12">
    <source>
        <dbReference type="Proteomes" id="UP000681131"/>
    </source>
</evidence>
<dbReference type="RefSeq" id="WP_112870474.1">
    <property type="nucleotide sequence ID" value="NZ_CP021781.1"/>
</dbReference>
<reference evidence="9 11" key="1">
    <citation type="submission" date="2017-06" db="EMBL/GenBank/DDBJ databases">
        <title>Complete genome of Francisella adeliensis.</title>
        <authorList>
            <person name="Vallesi A."/>
            <person name="Sjodin A."/>
        </authorList>
    </citation>
    <scope>NUCLEOTIDE SEQUENCE [LARGE SCALE GENOMIC DNA]</scope>
    <source>
        <strain evidence="9 11">FDC440</strain>
    </source>
</reference>
<keyword evidence="12" id="KW-1185">Reference proteome</keyword>
<feature type="transmembrane region" description="Helical" evidence="7">
    <location>
        <begin position="48"/>
        <end position="72"/>
    </location>
</feature>
<accession>A0A2Z4Y1D0</accession>
<feature type="transmembrane region" description="Helical" evidence="7">
    <location>
        <begin position="254"/>
        <end position="272"/>
    </location>
</feature>
<evidence type="ECO:0000256" key="2">
    <source>
        <dbReference type="ARBA" id="ARBA00008335"/>
    </source>
</evidence>
<feature type="transmembrane region" description="Helical" evidence="7">
    <location>
        <begin position="214"/>
        <end position="234"/>
    </location>
</feature>
<keyword evidence="6 7" id="KW-0472">Membrane</keyword>
<feature type="transmembrane region" description="Helical" evidence="7">
    <location>
        <begin position="12"/>
        <end position="36"/>
    </location>
</feature>